<evidence type="ECO:0000259" key="9">
    <source>
        <dbReference type="Pfam" id="PF01379"/>
    </source>
</evidence>
<keyword evidence="6" id="KW-0627">Porphyrin biosynthesis</keyword>
<evidence type="ECO:0000256" key="7">
    <source>
        <dbReference type="ARBA" id="ARBA00048169"/>
    </source>
</evidence>
<keyword evidence="5 11" id="KW-0808">Transferase</keyword>
<comment type="function">
    <text evidence="2">Tetrapolymerization of the monopyrrole PBG into the hydroxymethylbilane pre-uroporphyrinogen in several discrete steps.</text>
</comment>
<proteinExistence type="inferred from homology"/>
<organism evidence="11 12">
    <name type="scientific">Candidatus Enterococcus myersii</name>
    <dbReference type="NCBI Taxonomy" id="2815322"/>
    <lineage>
        <taxon>Bacteria</taxon>
        <taxon>Bacillati</taxon>
        <taxon>Bacillota</taxon>
        <taxon>Bacilli</taxon>
        <taxon>Lactobacillales</taxon>
        <taxon>Enterococcaceae</taxon>
        <taxon>Enterococcus</taxon>
    </lineage>
</organism>
<evidence type="ECO:0000256" key="1">
    <source>
        <dbReference type="ARBA" id="ARBA00001916"/>
    </source>
</evidence>
<dbReference type="SUPFAM" id="SSF53850">
    <property type="entry name" value="Periplasmic binding protein-like II"/>
    <property type="match status" value="1"/>
</dbReference>
<gene>
    <name evidence="11" type="primary">hemC</name>
    <name evidence="11" type="ORF">JZO76_01100</name>
</gene>
<dbReference type="PANTHER" id="PTHR11557">
    <property type="entry name" value="PORPHOBILINOGEN DEAMINASE"/>
    <property type="match status" value="1"/>
</dbReference>
<evidence type="ECO:0000256" key="8">
    <source>
        <dbReference type="NCBIfam" id="TIGR00212"/>
    </source>
</evidence>
<sequence length="301" mass="32353">MDVKIGTRKSPLAQIQTDNVIARLQNLFPEHRFLKVLLTTTGDKDQTTALSQMAGQGVFVKTIQQKLLTGEIDLAVHSAKDLPSTEPEGLTLAAFPERAPAGDALILRNEFTTLTDLPEGAVIGTGSLRRQFQLLSLRPDFMIKSLRGNIDTRLKKLAQKEYDGIMMAQAALLRHPKALGDFKLHQVSLALDEFLPAVGQGVIAVEAVKNSPAAKIAAAIDDKNVRSAITCERAFLSVFGVGCNVPLAAHAKVIGEKIELSTMLGSKTGASYSLVQVGANPVILGQNSARALQKLANWPLE</sequence>
<dbReference type="Pfam" id="PF01379">
    <property type="entry name" value="Porphobil_deam"/>
    <property type="match status" value="1"/>
</dbReference>
<evidence type="ECO:0000256" key="2">
    <source>
        <dbReference type="ARBA" id="ARBA00002869"/>
    </source>
</evidence>
<dbReference type="InterPro" id="IPR036803">
    <property type="entry name" value="Porphobilinogen_deaminase_C_sf"/>
</dbReference>
<dbReference type="EC" id="2.5.1.61" evidence="4 8"/>
<dbReference type="PRINTS" id="PR00151">
    <property type="entry name" value="PORPHBDMNASE"/>
</dbReference>
<dbReference type="Gene3D" id="3.30.160.40">
    <property type="entry name" value="Porphobilinogen deaminase, C-terminal domain"/>
    <property type="match status" value="1"/>
</dbReference>
<dbReference type="NCBIfam" id="TIGR00212">
    <property type="entry name" value="hemC"/>
    <property type="match status" value="1"/>
</dbReference>
<dbReference type="RefSeq" id="WP_206902326.1">
    <property type="nucleotide sequence ID" value="NZ_JAFLVT010000001.1"/>
</dbReference>
<keyword evidence="12" id="KW-1185">Reference proteome</keyword>
<dbReference type="InterPro" id="IPR000860">
    <property type="entry name" value="HemC"/>
</dbReference>
<feature type="domain" description="Porphobilinogen deaminase C-terminal" evidence="10">
    <location>
        <begin position="228"/>
        <end position="291"/>
    </location>
</feature>
<dbReference type="InterPro" id="IPR022418">
    <property type="entry name" value="Porphobilinogen_deaminase_C"/>
</dbReference>
<dbReference type="Proteomes" id="UP000664256">
    <property type="component" value="Unassembled WGS sequence"/>
</dbReference>
<evidence type="ECO:0000313" key="11">
    <source>
        <dbReference type="EMBL" id="MBO0448124.1"/>
    </source>
</evidence>
<evidence type="ECO:0000256" key="4">
    <source>
        <dbReference type="ARBA" id="ARBA00012655"/>
    </source>
</evidence>
<reference evidence="11 12" key="1">
    <citation type="submission" date="2021-03" db="EMBL/GenBank/DDBJ databases">
        <title>Enterococcal diversity collection.</title>
        <authorList>
            <person name="Gilmore M.S."/>
            <person name="Schwartzman J."/>
            <person name="Van Tyne D."/>
            <person name="Martin M."/>
            <person name="Earl A.M."/>
            <person name="Manson A.L."/>
            <person name="Straub T."/>
            <person name="Salamzade R."/>
            <person name="Saavedra J."/>
            <person name="Lebreton F."/>
            <person name="Prichula J."/>
            <person name="Schaufler K."/>
            <person name="Gaca A."/>
            <person name="Sgardioli B."/>
            <person name="Wagenaar J."/>
            <person name="Strong T."/>
        </authorList>
    </citation>
    <scope>NUCLEOTIDE SEQUENCE [LARGE SCALE GENOMIC DNA]</scope>
    <source>
        <strain evidence="11 12">MJM12</strain>
    </source>
</reference>
<comment type="caution">
    <text evidence="11">The sequence shown here is derived from an EMBL/GenBank/DDBJ whole genome shotgun (WGS) entry which is preliminary data.</text>
</comment>
<dbReference type="Gene3D" id="3.40.190.10">
    <property type="entry name" value="Periplasmic binding protein-like II"/>
    <property type="match status" value="2"/>
</dbReference>
<accession>A0ABS3H572</accession>
<dbReference type="GO" id="GO:0004418">
    <property type="term" value="F:hydroxymethylbilane synthase activity"/>
    <property type="evidence" value="ECO:0007669"/>
    <property type="project" value="UniProtKB-EC"/>
</dbReference>
<feature type="domain" description="Porphobilinogen deaminase N-terminal" evidence="9">
    <location>
        <begin position="3"/>
        <end position="211"/>
    </location>
</feature>
<evidence type="ECO:0000256" key="6">
    <source>
        <dbReference type="ARBA" id="ARBA00023244"/>
    </source>
</evidence>
<name>A0ABS3H572_9ENTE</name>
<evidence type="ECO:0000313" key="12">
    <source>
        <dbReference type="Proteomes" id="UP000664256"/>
    </source>
</evidence>
<dbReference type="PIRSF" id="PIRSF001438">
    <property type="entry name" value="4pyrrol_synth_OHMeBilane_synth"/>
    <property type="match status" value="1"/>
</dbReference>
<evidence type="ECO:0000259" key="10">
    <source>
        <dbReference type="Pfam" id="PF03900"/>
    </source>
</evidence>
<dbReference type="EMBL" id="JAFLVT010000001">
    <property type="protein sequence ID" value="MBO0448124.1"/>
    <property type="molecule type" value="Genomic_DNA"/>
</dbReference>
<dbReference type="PROSITE" id="PS00533">
    <property type="entry name" value="PORPHOBILINOGEN_DEAM"/>
    <property type="match status" value="1"/>
</dbReference>
<comment type="catalytic activity">
    <reaction evidence="7">
        <text>4 porphobilinogen + H2O = hydroxymethylbilane + 4 NH4(+)</text>
        <dbReference type="Rhea" id="RHEA:13185"/>
        <dbReference type="ChEBI" id="CHEBI:15377"/>
        <dbReference type="ChEBI" id="CHEBI:28938"/>
        <dbReference type="ChEBI" id="CHEBI:57845"/>
        <dbReference type="ChEBI" id="CHEBI:58126"/>
        <dbReference type="EC" id="2.5.1.61"/>
    </reaction>
</comment>
<protein>
    <recommendedName>
        <fullName evidence="4 8">Hydroxymethylbilane synthase</fullName>
        <ecNumber evidence="4 8">2.5.1.61</ecNumber>
    </recommendedName>
</protein>
<dbReference type="SUPFAM" id="SSF54782">
    <property type="entry name" value="Porphobilinogen deaminase (hydroxymethylbilane synthase), C-terminal domain"/>
    <property type="match status" value="1"/>
</dbReference>
<comment type="similarity">
    <text evidence="3">Belongs to the HMBS family.</text>
</comment>
<comment type="cofactor">
    <cofactor evidence="1">
        <name>dipyrromethane</name>
        <dbReference type="ChEBI" id="CHEBI:60342"/>
    </cofactor>
</comment>
<evidence type="ECO:0000256" key="3">
    <source>
        <dbReference type="ARBA" id="ARBA00005638"/>
    </source>
</evidence>
<dbReference type="InterPro" id="IPR022417">
    <property type="entry name" value="Porphobilin_deaminase_N"/>
</dbReference>
<dbReference type="PANTHER" id="PTHR11557:SF0">
    <property type="entry name" value="PORPHOBILINOGEN DEAMINASE"/>
    <property type="match status" value="1"/>
</dbReference>
<evidence type="ECO:0000256" key="5">
    <source>
        <dbReference type="ARBA" id="ARBA00022679"/>
    </source>
</evidence>
<dbReference type="InterPro" id="IPR022419">
    <property type="entry name" value="Porphobilin_deaminase_cofac_BS"/>
</dbReference>
<dbReference type="Pfam" id="PF03900">
    <property type="entry name" value="Porphobil_deamC"/>
    <property type="match status" value="1"/>
</dbReference>